<reference evidence="13" key="1">
    <citation type="journal article" date="2019" name="Int. J. Syst. Evol. Microbiol.">
        <title>The Global Catalogue of Microorganisms (GCM) 10K type strain sequencing project: providing services to taxonomists for standard genome sequencing and annotation.</title>
        <authorList>
            <consortium name="The Broad Institute Genomics Platform"/>
            <consortium name="The Broad Institute Genome Sequencing Center for Infectious Disease"/>
            <person name="Wu L."/>
            <person name="Ma J."/>
        </authorList>
    </citation>
    <scope>NUCLEOTIDE SEQUENCE [LARGE SCALE GENOMIC DNA]</scope>
    <source>
        <strain evidence="13">KCTC 42730</strain>
    </source>
</reference>
<evidence type="ECO:0000256" key="6">
    <source>
        <dbReference type="ARBA" id="ARBA00022692"/>
    </source>
</evidence>
<comment type="caution">
    <text evidence="12">The sequence shown here is derived from an EMBL/GenBank/DDBJ whole genome shotgun (WGS) entry which is preliminary data.</text>
</comment>
<keyword evidence="3" id="KW-1003">Cell membrane</keyword>
<keyword evidence="4" id="KW-0488">Methylation</keyword>
<evidence type="ECO:0000256" key="9">
    <source>
        <dbReference type="ARBA" id="ARBA00025772"/>
    </source>
</evidence>
<dbReference type="InterPro" id="IPR022346">
    <property type="entry name" value="T2SS_GspH"/>
</dbReference>
<feature type="domain" description="General secretion pathway GspH" evidence="11">
    <location>
        <begin position="41"/>
        <end position="126"/>
    </location>
</feature>
<evidence type="ECO:0000256" key="1">
    <source>
        <dbReference type="ARBA" id="ARBA00004377"/>
    </source>
</evidence>
<evidence type="ECO:0000313" key="12">
    <source>
        <dbReference type="EMBL" id="MFC3033657.1"/>
    </source>
</evidence>
<proteinExistence type="inferred from homology"/>
<dbReference type="Pfam" id="PF12019">
    <property type="entry name" value="GspH"/>
    <property type="match status" value="1"/>
</dbReference>
<gene>
    <name evidence="12" type="ORF">ACFOEE_14105</name>
</gene>
<keyword evidence="6" id="KW-0812">Transmembrane</keyword>
<name>A0ABV7CLW5_9GAMM</name>
<evidence type="ECO:0000256" key="4">
    <source>
        <dbReference type="ARBA" id="ARBA00022481"/>
    </source>
</evidence>
<dbReference type="NCBIfam" id="TIGR02532">
    <property type="entry name" value="IV_pilin_GFxxxE"/>
    <property type="match status" value="1"/>
</dbReference>
<evidence type="ECO:0000256" key="8">
    <source>
        <dbReference type="ARBA" id="ARBA00023136"/>
    </source>
</evidence>
<protein>
    <recommendedName>
        <fullName evidence="2">Type II secretion system protein H</fullName>
    </recommendedName>
    <alternativeName>
        <fullName evidence="10">General secretion pathway protein H</fullName>
    </alternativeName>
</protein>
<keyword evidence="7" id="KW-1133">Transmembrane helix</keyword>
<evidence type="ECO:0000313" key="13">
    <source>
        <dbReference type="Proteomes" id="UP001595453"/>
    </source>
</evidence>
<dbReference type="EMBL" id="JBHRSD010000025">
    <property type="protein sequence ID" value="MFC3033657.1"/>
    <property type="molecule type" value="Genomic_DNA"/>
</dbReference>
<evidence type="ECO:0000256" key="5">
    <source>
        <dbReference type="ARBA" id="ARBA00022519"/>
    </source>
</evidence>
<dbReference type="Gene3D" id="3.30.700.10">
    <property type="entry name" value="Glycoprotein, Type 4 Pilin"/>
    <property type="match status" value="1"/>
</dbReference>
<sequence>MKQRGFTLMELMIGVAIVAILAVIAMPSFVQQIKQDRIVTQANQVQALYRFARSEAVKRDTSLQLKVVDGSWCVVESIAGKDVELRRFSLEHSSLSINLSAVSFDSSGGVSAPSNILITDNDTSTTDYRFCSLISGQSWLVAGAATC</sequence>
<comment type="similarity">
    <text evidence="9">Belongs to the GSP H family.</text>
</comment>
<organism evidence="12 13">
    <name type="scientific">Pseudoalteromonas fenneropenaei</name>
    <dbReference type="NCBI Taxonomy" id="1737459"/>
    <lineage>
        <taxon>Bacteria</taxon>
        <taxon>Pseudomonadati</taxon>
        <taxon>Pseudomonadota</taxon>
        <taxon>Gammaproteobacteria</taxon>
        <taxon>Alteromonadales</taxon>
        <taxon>Pseudoalteromonadaceae</taxon>
        <taxon>Pseudoalteromonas</taxon>
    </lineage>
</organism>
<dbReference type="RefSeq" id="WP_377125460.1">
    <property type="nucleotide sequence ID" value="NZ_JBHRSD010000025.1"/>
</dbReference>
<dbReference type="InterPro" id="IPR012902">
    <property type="entry name" value="N_methyl_site"/>
</dbReference>
<keyword evidence="13" id="KW-1185">Reference proteome</keyword>
<evidence type="ECO:0000256" key="3">
    <source>
        <dbReference type="ARBA" id="ARBA00022475"/>
    </source>
</evidence>
<evidence type="ECO:0000256" key="10">
    <source>
        <dbReference type="ARBA" id="ARBA00030775"/>
    </source>
</evidence>
<dbReference type="Pfam" id="PF07963">
    <property type="entry name" value="N_methyl"/>
    <property type="match status" value="1"/>
</dbReference>
<keyword evidence="5" id="KW-0997">Cell inner membrane</keyword>
<evidence type="ECO:0000256" key="7">
    <source>
        <dbReference type="ARBA" id="ARBA00022989"/>
    </source>
</evidence>
<keyword evidence="8" id="KW-0472">Membrane</keyword>
<dbReference type="InterPro" id="IPR045584">
    <property type="entry name" value="Pilin-like"/>
</dbReference>
<evidence type="ECO:0000256" key="2">
    <source>
        <dbReference type="ARBA" id="ARBA00021549"/>
    </source>
</evidence>
<evidence type="ECO:0000259" key="11">
    <source>
        <dbReference type="Pfam" id="PF12019"/>
    </source>
</evidence>
<accession>A0ABV7CLW5</accession>
<dbReference type="SUPFAM" id="SSF54523">
    <property type="entry name" value="Pili subunits"/>
    <property type="match status" value="1"/>
</dbReference>
<comment type="subcellular location">
    <subcellularLocation>
        <location evidence="1">Cell inner membrane</location>
        <topology evidence="1">Single-pass membrane protein</topology>
    </subcellularLocation>
</comment>
<dbReference type="Proteomes" id="UP001595453">
    <property type="component" value="Unassembled WGS sequence"/>
</dbReference>